<dbReference type="EMBL" id="WURB01000005">
    <property type="protein sequence ID" value="MXQ11640.1"/>
    <property type="molecule type" value="Genomic_DNA"/>
</dbReference>
<evidence type="ECO:0000256" key="2">
    <source>
        <dbReference type="ARBA" id="ARBA00023235"/>
    </source>
</evidence>
<proteinExistence type="inferred from homology"/>
<name>A0A7X3MRA2_9HYPH</name>
<dbReference type="SUPFAM" id="SSF48208">
    <property type="entry name" value="Six-hairpin glycosidases"/>
    <property type="match status" value="1"/>
</dbReference>
<dbReference type="AlphaFoldDB" id="A0A7X3MRA2"/>
<reference evidence="3 4" key="2">
    <citation type="submission" date="2020-01" db="EMBL/GenBank/DDBJ databases">
        <title>Microvirga sp. nov., an arsenate reduction bacterium isolated from Tibet hotspring sediments.</title>
        <authorList>
            <person name="Xian W.-D."/>
            <person name="Li W.-J."/>
        </authorList>
    </citation>
    <scope>NUCLEOTIDE SEQUENCE [LARGE SCALE GENOMIC DNA]</scope>
    <source>
        <strain evidence="3 4">KCTC 23863</strain>
    </source>
</reference>
<reference evidence="3 4" key="1">
    <citation type="submission" date="2019-12" db="EMBL/GenBank/DDBJ databases">
        <authorList>
            <person name="Yuan C.-G."/>
        </authorList>
    </citation>
    <scope>NUCLEOTIDE SEQUENCE [LARGE SCALE GENOMIC DNA]</scope>
    <source>
        <strain evidence="3 4">KCTC 23863</strain>
    </source>
</reference>
<dbReference type="OrthoDB" id="9806359at2"/>
<organism evidence="3 4">
    <name type="scientific">Microvirga makkahensis</name>
    <dbReference type="NCBI Taxonomy" id="1128670"/>
    <lineage>
        <taxon>Bacteria</taxon>
        <taxon>Pseudomonadati</taxon>
        <taxon>Pseudomonadota</taxon>
        <taxon>Alphaproteobacteria</taxon>
        <taxon>Hyphomicrobiales</taxon>
        <taxon>Methylobacteriaceae</taxon>
        <taxon>Microvirga</taxon>
    </lineage>
</organism>
<evidence type="ECO:0000256" key="1">
    <source>
        <dbReference type="ARBA" id="ARBA00008558"/>
    </source>
</evidence>
<dbReference type="GO" id="GO:0016853">
    <property type="term" value="F:isomerase activity"/>
    <property type="evidence" value="ECO:0007669"/>
    <property type="project" value="UniProtKB-KW"/>
</dbReference>
<dbReference type="Gene3D" id="1.50.10.10">
    <property type="match status" value="1"/>
</dbReference>
<dbReference type="InterPro" id="IPR012341">
    <property type="entry name" value="6hp_glycosidase-like_sf"/>
</dbReference>
<evidence type="ECO:0000313" key="3">
    <source>
        <dbReference type="EMBL" id="MXQ11640.1"/>
    </source>
</evidence>
<keyword evidence="2 3" id="KW-0413">Isomerase</keyword>
<gene>
    <name evidence="3" type="ORF">GR328_09250</name>
</gene>
<accession>A0A7X3MRA2</accession>
<dbReference type="CDD" id="cd00249">
    <property type="entry name" value="AGE"/>
    <property type="match status" value="1"/>
</dbReference>
<dbReference type="PANTHER" id="PTHR15108">
    <property type="entry name" value="N-ACYLGLUCOSAMINE-2-EPIMERASE"/>
    <property type="match status" value="1"/>
</dbReference>
<keyword evidence="4" id="KW-1185">Reference proteome</keyword>
<evidence type="ECO:0000313" key="4">
    <source>
        <dbReference type="Proteomes" id="UP000436483"/>
    </source>
</evidence>
<comment type="similarity">
    <text evidence="1">Belongs to the N-acylglucosamine 2-epimerase family.</text>
</comment>
<dbReference type="InterPro" id="IPR034116">
    <property type="entry name" value="AGE_dom"/>
</dbReference>
<dbReference type="InterPro" id="IPR008928">
    <property type="entry name" value="6-hairpin_glycosidase_sf"/>
</dbReference>
<dbReference type="RefSeq" id="WP_160884225.1">
    <property type="nucleotide sequence ID" value="NZ_WURB01000005.1"/>
</dbReference>
<sequence>MQMSLPALPATGPSWRARPFHRQWLMAQANSLFGFFQHRCIDPTGGFFDLDSLGNALDRNNSVRQIHSTTRMVHCFSIGLLLGRPGCDRIVDHGMEYLWNHHRDAVHGGYIWSLDYDGPKDDTKQAYGHAFVLLAASSAKVAGHPLADRLLADITQVLEERFWEERHGAVAEEFARDWSPISQYRGQNSNMHLTEALMAAFEATGERGYLDKAERIAELIIGCHATSLDYRVAEHFHGDWSLDRNYRGSDVFRPYGTTPGHWLEWARLLLQLWALGDKRRDWMPAASCELFRQSISLGWDSDKGGFFYALDWDNRPRLPQKLWWPCAEAIGAASFLCEHRPSEFHETWYRHLWNFVERHLIDHERGGWHPEFSENLQPASTLFIGKPDLYHALQACLIPLFPATGSLTRVIPQANG</sequence>
<dbReference type="Pfam" id="PF07221">
    <property type="entry name" value="GlcNAc_2-epim"/>
    <property type="match status" value="1"/>
</dbReference>
<comment type="caution">
    <text evidence="3">The sequence shown here is derived from an EMBL/GenBank/DDBJ whole genome shotgun (WGS) entry which is preliminary data.</text>
</comment>
<protein>
    <submittedName>
        <fullName evidence="3">AGE family epimerase/isomerase</fullName>
    </submittedName>
</protein>
<dbReference type="Proteomes" id="UP000436483">
    <property type="component" value="Unassembled WGS sequence"/>
</dbReference>
<dbReference type="GO" id="GO:0005975">
    <property type="term" value="P:carbohydrate metabolic process"/>
    <property type="evidence" value="ECO:0007669"/>
    <property type="project" value="InterPro"/>
</dbReference>
<dbReference type="InterPro" id="IPR010819">
    <property type="entry name" value="AGE/CE"/>
</dbReference>